<dbReference type="InterPro" id="IPR013974">
    <property type="entry name" value="SAF"/>
</dbReference>
<evidence type="ECO:0000259" key="1">
    <source>
        <dbReference type="Pfam" id="PF08666"/>
    </source>
</evidence>
<dbReference type="Pfam" id="PF08666">
    <property type="entry name" value="SAF"/>
    <property type="match status" value="1"/>
</dbReference>
<gene>
    <name evidence="3" type="ORF">J2S74_000633</name>
</gene>
<sequence length="477" mass="52794">MIYHHLFQNAPKKEVNVAVIGTGHFGKAIVTQQLYNEFLSVRVIMDIDTEAARQSFIDAGIDEELIHYSRSVEGARVLFDKGKYIYTDEIDVIMNIDAIDVVCEATGVPEAGAVNAKLAIENKKHVAMVNKETDSAIGPILKQMAQENGVVYTPVDGDQHGLLVTMYEWAKVIGLTVIAGGKARDGEFIYNEQNRTVTIEADGITVHETATIQVSEEDVKYFGKIPDGRAKEYVAKRTEILKGLPGAGAFDLCELTIMANYTNLSPDKTELFKAPLKITELPVAYCSEENEGIFSKEGIIDVTTCFRREDEAGMGGGVFLVVRCDNAYSNYILTTKGQIPNYDRSTAVIYRPYHLCGVETSTSIATAGLLNMDTGSLDYRPRYDLVKKAARDIKAGEVLGNDHDYSLEAMMVPAVTMEDENPIPGHIMNGNKAKVDIKAGEWITYAMVERPENSTLWELRELQDEKFLSSTKVESKL</sequence>
<keyword evidence="4" id="KW-1185">Reference proteome</keyword>
<dbReference type="Pfam" id="PF21135">
    <property type="entry name" value="DRL_cat"/>
    <property type="match status" value="1"/>
</dbReference>
<reference evidence="3 4" key="1">
    <citation type="submission" date="2023-07" db="EMBL/GenBank/DDBJ databases">
        <title>Genomic Encyclopedia of Type Strains, Phase IV (KMG-IV): sequencing the most valuable type-strain genomes for metagenomic binning, comparative biology and taxonomic classification.</title>
        <authorList>
            <person name="Goeker M."/>
        </authorList>
    </citation>
    <scope>NUCLEOTIDE SEQUENCE [LARGE SCALE GENOMIC DNA]</scope>
    <source>
        <strain evidence="3 4">DSM 9768</strain>
    </source>
</reference>
<feature type="domain" description="Oxidoreductase DRL-like catalytic" evidence="2">
    <location>
        <begin position="252"/>
        <end position="360"/>
    </location>
</feature>
<protein>
    <submittedName>
        <fullName evidence="3">Homoserine dehydrogenase-like protein</fullName>
    </submittedName>
</protein>
<dbReference type="RefSeq" id="WP_307321675.1">
    <property type="nucleotide sequence ID" value="NZ_JAUSUG010000002.1"/>
</dbReference>
<evidence type="ECO:0000259" key="2">
    <source>
        <dbReference type="Pfam" id="PF21135"/>
    </source>
</evidence>
<dbReference type="PANTHER" id="PTHR37850">
    <property type="entry name" value="STRU PROTEIN"/>
    <property type="match status" value="1"/>
</dbReference>
<dbReference type="SUPFAM" id="SSF51735">
    <property type="entry name" value="NAD(P)-binding Rossmann-fold domains"/>
    <property type="match status" value="1"/>
</dbReference>
<evidence type="ECO:0000313" key="3">
    <source>
        <dbReference type="EMBL" id="MDQ0253261.1"/>
    </source>
</evidence>
<organism evidence="3 4">
    <name type="scientific">Evansella vedderi</name>
    <dbReference type="NCBI Taxonomy" id="38282"/>
    <lineage>
        <taxon>Bacteria</taxon>
        <taxon>Bacillati</taxon>
        <taxon>Bacillota</taxon>
        <taxon>Bacilli</taxon>
        <taxon>Bacillales</taxon>
        <taxon>Bacillaceae</taxon>
        <taxon>Evansella</taxon>
    </lineage>
</organism>
<dbReference type="Proteomes" id="UP001230005">
    <property type="component" value="Unassembled WGS sequence"/>
</dbReference>
<dbReference type="EMBL" id="JAUSUG010000002">
    <property type="protein sequence ID" value="MDQ0253261.1"/>
    <property type="molecule type" value="Genomic_DNA"/>
</dbReference>
<name>A0ABT9ZPU7_9BACI</name>
<proteinExistence type="predicted"/>
<accession>A0ABT9ZPU7</accession>
<dbReference type="CDD" id="cd11616">
    <property type="entry name" value="SAF_DH_OX_like"/>
    <property type="match status" value="1"/>
</dbReference>
<evidence type="ECO:0000313" key="4">
    <source>
        <dbReference type="Proteomes" id="UP001230005"/>
    </source>
</evidence>
<dbReference type="InterPro" id="IPR048423">
    <property type="entry name" value="DRL_cat"/>
</dbReference>
<comment type="caution">
    <text evidence="3">The sequence shown here is derived from an EMBL/GenBank/DDBJ whole genome shotgun (WGS) entry which is preliminary data.</text>
</comment>
<feature type="domain" description="SAF" evidence="1">
    <location>
        <begin position="389"/>
        <end position="449"/>
    </location>
</feature>
<dbReference type="Gene3D" id="3.40.50.720">
    <property type="entry name" value="NAD(P)-binding Rossmann-like Domain"/>
    <property type="match status" value="1"/>
</dbReference>
<dbReference type="PANTHER" id="PTHR37850:SF2">
    <property type="entry name" value="SAF DOMAIN PROTEIN"/>
    <property type="match status" value="1"/>
</dbReference>
<dbReference type="InterPro" id="IPR036291">
    <property type="entry name" value="NAD(P)-bd_dom_sf"/>
</dbReference>